<name>A0ABX7LV65_TREMD</name>
<sequence length="82" mass="9698">MDKQINKWTLKDYVDVAKELGYIDLDVQKFSHVLQNFRNYIHPYQQLHEKFSPNIDTAKLCVQVVKIAINQIGDLKHNNRTN</sequence>
<dbReference type="Proteomes" id="UP000663454">
    <property type="component" value="Chromosome"/>
</dbReference>
<keyword evidence="2" id="KW-1185">Reference proteome</keyword>
<organism evidence="1 2">
    <name type="scientific">Treponema medium</name>
    <dbReference type="NCBI Taxonomy" id="58231"/>
    <lineage>
        <taxon>Bacteria</taxon>
        <taxon>Pseudomonadati</taxon>
        <taxon>Spirochaetota</taxon>
        <taxon>Spirochaetia</taxon>
        <taxon>Spirochaetales</taxon>
        <taxon>Treponemataceae</taxon>
        <taxon>Treponema</taxon>
    </lineage>
</organism>
<proteinExistence type="predicted"/>
<evidence type="ECO:0000313" key="2">
    <source>
        <dbReference type="Proteomes" id="UP000663454"/>
    </source>
</evidence>
<evidence type="ECO:0000313" key="1">
    <source>
        <dbReference type="EMBL" id="QSH96882.1"/>
    </source>
</evidence>
<protein>
    <recommendedName>
        <fullName evidence="3">HEPN domain-containing protein</fullName>
    </recommendedName>
</protein>
<reference evidence="1 2" key="1">
    <citation type="submission" date="2018-08" db="EMBL/GenBank/DDBJ databases">
        <authorList>
            <person name="Clegg S.R."/>
            <person name="Carter S.D."/>
            <person name="Radford A.D."/>
            <person name="Darby A."/>
            <person name="Hall N."/>
            <person name="Birtles R."/>
            <person name="Evans N.J."/>
        </authorList>
    </citation>
    <scope>NUCLEOTIDE SEQUENCE [LARGE SCALE GENOMIC DNA]</scope>
    <source>
        <strain evidence="1 2">ATCC 700293</strain>
    </source>
</reference>
<dbReference type="RefSeq" id="WP_040859003.1">
    <property type="nucleotide sequence ID" value="NZ_CP027017.1"/>
</dbReference>
<dbReference type="EMBL" id="CP031393">
    <property type="protein sequence ID" value="QSH96882.1"/>
    <property type="molecule type" value="Genomic_DNA"/>
</dbReference>
<accession>A0ABX7LV65</accession>
<gene>
    <name evidence="1" type="ORF">DWB79_03725</name>
</gene>
<evidence type="ECO:0008006" key="3">
    <source>
        <dbReference type="Google" id="ProtNLM"/>
    </source>
</evidence>